<dbReference type="InterPro" id="IPR012584">
    <property type="entry name" value="NOL11_N"/>
</dbReference>
<comment type="caution">
    <text evidence="2">The sequence shown here is derived from an EMBL/GenBank/DDBJ whole genome shotgun (WGS) entry which is preliminary data.</text>
</comment>
<dbReference type="PANTHER" id="PTHR15633">
    <property type="entry name" value="NUCLEOLAR PROTEIN 11"/>
    <property type="match status" value="1"/>
</dbReference>
<dbReference type="SUPFAM" id="SSF50978">
    <property type="entry name" value="WD40 repeat-like"/>
    <property type="match status" value="1"/>
</dbReference>
<dbReference type="GO" id="GO:0003723">
    <property type="term" value="F:RNA binding"/>
    <property type="evidence" value="ECO:0007669"/>
    <property type="project" value="TreeGrafter"/>
</dbReference>
<sequence length="505" mass="56392">MADLQEPFELCKVFQNGSLLGISRHAEDDHILLTFRDRGVLVYNLQLQKLVNNWSLEQRDEVTFAAVCNRVAKNFVMVVNKSEIFIWKETDSDLKQCQRIQSSKEISSLLIWNTLQTDPVVVFQDGSLLSLSDIDTASQARMGENKYKVKIAIHGSPDCTDEKRRGMEWKLVPPEKLANWFIDDAVSVITDVCFIVTGSDGSLCVTELEFVLSGSVALAAIDPEHVCLCGSITVEEELKDTIMLWNIKYGTLQSLQILDKIPAIQPSLSQTSVLPNGASCASCIPGFICVGFFHSAVVCQFTVDPCSLASALGQLDSTSKFVKDQKSKPQLFVTPKLTKPEKNTWSKAIKKEDRLEKKVLNKLTDPSETPTLEAFSSQLNSYMEMKLRAEDKGDKDDNSHKTSRKEFKSARLLSQQFISGVLSRCASEKAFWARESVSKLLKTKYVPASSSKELLNCIMEKNDLVSYFSERSCLDGIKLALTLSDSGACLNWDGWRDHKRAPEAP</sequence>
<dbReference type="GO" id="GO:0030490">
    <property type="term" value="P:maturation of SSU-rRNA"/>
    <property type="evidence" value="ECO:0007669"/>
    <property type="project" value="InterPro"/>
</dbReference>
<evidence type="ECO:0000313" key="3">
    <source>
        <dbReference type="Proteomes" id="UP001249851"/>
    </source>
</evidence>
<gene>
    <name evidence="2" type="ORF">P5673_003120</name>
</gene>
<accession>A0AAD9VF89</accession>
<dbReference type="PANTHER" id="PTHR15633:SF2">
    <property type="entry name" value="NUCLEOLAR PROTEIN 11"/>
    <property type="match status" value="1"/>
</dbReference>
<dbReference type="Pfam" id="PF08168">
    <property type="entry name" value="NOL11_N"/>
    <property type="match status" value="1"/>
</dbReference>
<protein>
    <submittedName>
        <fullName evidence="2">Nucleolar protein 11</fullName>
    </submittedName>
</protein>
<reference evidence="2" key="2">
    <citation type="journal article" date="2023" name="Science">
        <title>Genomic signatures of disease resistance in endangered staghorn corals.</title>
        <authorList>
            <person name="Vollmer S.V."/>
            <person name="Selwyn J.D."/>
            <person name="Despard B.A."/>
            <person name="Roesel C.L."/>
        </authorList>
    </citation>
    <scope>NUCLEOTIDE SEQUENCE</scope>
    <source>
        <strain evidence="2">K2</strain>
    </source>
</reference>
<evidence type="ECO:0000313" key="2">
    <source>
        <dbReference type="EMBL" id="KAK2571730.1"/>
    </source>
</evidence>
<dbReference type="Proteomes" id="UP001249851">
    <property type="component" value="Unassembled WGS sequence"/>
</dbReference>
<proteinExistence type="predicted"/>
<dbReference type="EMBL" id="JARQWQ010000005">
    <property type="protein sequence ID" value="KAK2571730.1"/>
    <property type="molecule type" value="Genomic_DNA"/>
</dbReference>
<keyword evidence="3" id="KW-1185">Reference proteome</keyword>
<dbReference type="InterPro" id="IPR042859">
    <property type="entry name" value="NOL11"/>
</dbReference>
<dbReference type="AlphaFoldDB" id="A0AAD9VF89"/>
<feature type="domain" description="Nucleolar protein 11 N-terminal" evidence="1">
    <location>
        <begin position="1"/>
        <end position="139"/>
    </location>
</feature>
<name>A0AAD9VF89_ACRCE</name>
<dbReference type="InterPro" id="IPR036322">
    <property type="entry name" value="WD40_repeat_dom_sf"/>
</dbReference>
<organism evidence="2 3">
    <name type="scientific">Acropora cervicornis</name>
    <name type="common">Staghorn coral</name>
    <dbReference type="NCBI Taxonomy" id="6130"/>
    <lineage>
        <taxon>Eukaryota</taxon>
        <taxon>Metazoa</taxon>
        <taxon>Cnidaria</taxon>
        <taxon>Anthozoa</taxon>
        <taxon>Hexacorallia</taxon>
        <taxon>Scleractinia</taxon>
        <taxon>Astrocoeniina</taxon>
        <taxon>Acroporidae</taxon>
        <taxon>Acropora</taxon>
    </lineage>
</organism>
<evidence type="ECO:0000259" key="1">
    <source>
        <dbReference type="Pfam" id="PF08168"/>
    </source>
</evidence>
<dbReference type="GO" id="GO:0005730">
    <property type="term" value="C:nucleolus"/>
    <property type="evidence" value="ECO:0007669"/>
    <property type="project" value="TreeGrafter"/>
</dbReference>
<reference evidence="2" key="1">
    <citation type="journal article" date="2023" name="G3 (Bethesda)">
        <title>Whole genome assembly and annotation of the endangered Caribbean coral Acropora cervicornis.</title>
        <authorList>
            <person name="Selwyn J.D."/>
            <person name="Vollmer S.V."/>
        </authorList>
    </citation>
    <scope>NUCLEOTIDE SEQUENCE</scope>
    <source>
        <strain evidence="2">K2</strain>
    </source>
</reference>